<proteinExistence type="predicted"/>
<dbReference type="RefSeq" id="WP_347722300.1">
    <property type="nucleotide sequence ID" value="NZ_CP104395.1"/>
</dbReference>
<dbReference type="Gene3D" id="2.40.50.140">
    <property type="entry name" value="Nucleic acid-binding proteins"/>
    <property type="match status" value="1"/>
</dbReference>
<reference evidence="1 2" key="1">
    <citation type="submission" date="2022-09" db="EMBL/GenBank/DDBJ databases">
        <title>Xylan utilization by haloarchaea-nanohaloarchaea associations.</title>
        <authorList>
            <person name="Yakimov M."/>
        </authorList>
    </citation>
    <scope>NUCLEOTIDE SEQUENCE [LARGE SCALE GENOMIC DNA]</scope>
    <source>
        <strain evidence="1 2">SVXNc</strain>
    </source>
</reference>
<dbReference type="PANTHER" id="PTHR40734">
    <property type="entry name" value="TRNA-SPECIFIC ADENOSINE DEAMINASE-RELATED"/>
    <property type="match status" value="1"/>
</dbReference>
<protein>
    <submittedName>
        <fullName evidence="1">RNA-binding protein</fullName>
    </submittedName>
</protein>
<dbReference type="PANTHER" id="PTHR40734:SF1">
    <property type="entry name" value="DNA-BINDING PROTEIN"/>
    <property type="match status" value="1"/>
</dbReference>
<name>A0ABY8CFE3_9ARCH</name>
<keyword evidence="2" id="KW-1185">Reference proteome</keyword>
<dbReference type="EMBL" id="CP104395">
    <property type="protein sequence ID" value="WEL19430.1"/>
    <property type="molecule type" value="Genomic_DNA"/>
</dbReference>
<dbReference type="Gene3D" id="1.10.150.280">
    <property type="entry name" value="AF1531-like domain"/>
    <property type="match status" value="1"/>
</dbReference>
<evidence type="ECO:0000313" key="1">
    <source>
        <dbReference type="EMBL" id="WEL19430.1"/>
    </source>
</evidence>
<dbReference type="InterPro" id="IPR012340">
    <property type="entry name" value="NA-bd_OB-fold"/>
</dbReference>
<gene>
    <name evidence="1" type="ORF">SVXNc_0406</name>
</gene>
<sequence>MTQKDEYIRVLDFLERGRAGQKDEPVAHGIGAENFNLLEVVMRDEVRPKGGQELYIGEGQRDEVKYIKGRISFDDLTSTGQKELDYVLKALVDEKEEKFVKFFNEATPVTPRRHAFELLPGVGTKLMQNLLDEREKEEFESFKDIKERVSTMPEPSKLVVDRIIKELKGEAKQKLFT</sequence>
<dbReference type="Proteomes" id="UP001218034">
    <property type="component" value="Chromosome"/>
</dbReference>
<dbReference type="Pfam" id="PF04919">
    <property type="entry name" value="DUF655"/>
    <property type="match status" value="1"/>
</dbReference>
<dbReference type="SUPFAM" id="SSF160975">
    <property type="entry name" value="AF1531-like"/>
    <property type="match status" value="1"/>
</dbReference>
<dbReference type="InterPro" id="IPR007003">
    <property type="entry name" value="DUF655"/>
</dbReference>
<evidence type="ECO:0000313" key="2">
    <source>
        <dbReference type="Proteomes" id="UP001218034"/>
    </source>
</evidence>
<dbReference type="GeneID" id="90589842"/>
<accession>A0ABY8CFE3</accession>
<organism evidence="1 2">
    <name type="scientific">Candidatus Nanohalococcus occultus</name>
    <dbReference type="NCBI Taxonomy" id="2978047"/>
    <lineage>
        <taxon>Archaea</taxon>
        <taxon>Candidatus Nanohalarchaeota</taxon>
        <taxon>Candidatus Nanohalarchaeota incertae sedis</taxon>
        <taxon>Candidatus Nanohalococcus</taxon>
    </lineage>
</organism>